<dbReference type="STRING" id="283909.R7TFK6"/>
<dbReference type="EMBL" id="AMQN01013383">
    <property type="status" value="NOT_ANNOTATED_CDS"/>
    <property type="molecule type" value="Genomic_DNA"/>
</dbReference>
<evidence type="ECO:0000256" key="1">
    <source>
        <dbReference type="ARBA" id="ARBA00006326"/>
    </source>
</evidence>
<sequence>MEDANKLSVQDDDKSTSTSEVKVATEDVEYASDPELEDLLESALGDFDKKAPPVAEAAANGPSNSTIAPPNKRDSLDDDAMFNDIFTGALENHPDMEQLMKTVMDGMGSGQADSDDFLKQFEKFAHGTTTGVPGTTPESHREFSETLKETLGSLAQNAEELQNDVSEDEILKMMSQMGLGTGGAGGGGGGGEMDFMPVMENMMKSLLSKDVLYPSLKDITSKYPTWLSENKEKISSEEYSKYAKQNDLMGEIVREFDEEKDADSDESKRLRFDRIMNVMQQMQELGQPPKEIVGDMPPGLDLDPNGLPKFPGAEQCSIM</sequence>
<dbReference type="FunCoup" id="R7TFK6">
    <property type="interactions" value="1917"/>
</dbReference>
<reference evidence="4 6" key="2">
    <citation type="journal article" date="2013" name="Nature">
        <title>Insights into bilaterian evolution from three spiralian genomes.</title>
        <authorList>
            <person name="Simakov O."/>
            <person name="Marletaz F."/>
            <person name="Cho S.J."/>
            <person name="Edsinger-Gonzales E."/>
            <person name="Havlak P."/>
            <person name="Hellsten U."/>
            <person name="Kuo D.H."/>
            <person name="Larsson T."/>
            <person name="Lv J."/>
            <person name="Arendt D."/>
            <person name="Savage R."/>
            <person name="Osoegawa K."/>
            <person name="de Jong P."/>
            <person name="Grimwood J."/>
            <person name="Chapman J.A."/>
            <person name="Shapiro H."/>
            <person name="Aerts A."/>
            <person name="Otillar R.P."/>
            <person name="Terry A.Y."/>
            <person name="Boore J.L."/>
            <person name="Grigoriev I.V."/>
            <person name="Lindberg D.R."/>
            <person name="Seaver E.C."/>
            <person name="Weisblat D.A."/>
            <person name="Putnam N.H."/>
            <person name="Rokhsar D.S."/>
        </authorList>
    </citation>
    <scope>NUCLEOTIDE SEQUENCE</scope>
    <source>
        <strain evidence="4 6">I ESC-2004</strain>
    </source>
</reference>
<dbReference type="HOGENOM" id="CLU_043063_3_0_1"/>
<reference evidence="5" key="3">
    <citation type="submission" date="2015-06" db="UniProtKB">
        <authorList>
            <consortium name="EnsemblMetazoa"/>
        </authorList>
    </citation>
    <scope>IDENTIFICATION</scope>
</reference>
<reference evidence="6" key="1">
    <citation type="submission" date="2012-12" db="EMBL/GenBank/DDBJ databases">
        <authorList>
            <person name="Hellsten U."/>
            <person name="Grimwood J."/>
            <person name="Chapman J.A."/>
            <person name="Shapiro H."/>
            <person name="Aerts A."/>
            <person name="Otillar R.P."/>
            <person name="Terry A.Y."/>
            <person name="Boore J.L."/>
            <person name="Simakov O."/>
            <person name="Marletaz F."/>
            <person name="Cho S.-J."/>
            <person name="Edsinger-Gonzales E."/>
            <person name="Havlak P."/>
            <person name="Kuo D.-H."/>
            <person name="Larsson T."/>
            <person name="Lv J."/>
            <person name="Arendt D."/>
            <person name="Savage R."/>
            <person name="Osoegawa K."/>
            <person name="de Jong P."/>
            <person name="Lindberg D.R."/>
            <person name="Seaver E.C."/>
            <person name="Weisblat D.A."/>
            <person name="Putnam N.H."/>
            <person name="Grigoriev I.V."/>
            <person name="Rokhsar D.S."/>
        </authorList>
    </citation>
    <scope>NUCLEOTIDE SEQUENCE</scope>
    <source>
        <strain evidence="6">I ESC-2004</strain>
    </source>
</reference>
<dbReference type="Gene3D" id="1.20.120.900">
    <property type="entry name" value="Pex19, mPTS binding domain"/>
    <property type="match status" value="1"/>
</dbReference>
<evidence type="ECO:0000313" key="4">
    <source>
        <dbReference type="EMBL" id="ELT92282.1"/>
    </source>
</evidence>
<gene>
    <name evidence="4" type="ORF">CAPTEDRAFT_224754</name>
</gene>
<dbReference type="AlphaFoldDB" id="R7TFK6"/>
<dbReference type="Proteomes" id="UP000014760">
    <property type="component" value="Unassembled WGS sequence"/>
</dbReference>
<dbReference type="GO" id="GO:0033328">
    <property type="term" value="F:peroxisome membrane targeting sequence binding"/>
    <property type="evidence" value="ECO:0007669"/>
    <property type="project" value="TreeGrafter"/>
</dbReference>
<dbReference type="OrthoDB" id="21292at2759"/>
<dbReference type="GO" id="GO:0005778">
    <property type="term" value="C:peroxisomal membrane"/>
    <property type="evidence" value="ECO:0007669"/>
    <property type="project" value="TreeGrafter"/>
</dbReference>
<feature type="region of interest" description="Disordered" evidence="3">
    <location>
        <begin position="1"/>
        <end position="75"/>
    </location>
</feature>
<evidence type="ECO:0000313" key="5">
    <source>
        <dbReference type="EnsemblMetazoa" id="CapteP224754"/>
    </source>
</evidence>
<keyword evidence="6" id="KW-1185">Reference proteome</keyword>
<name>R7TFK6_CAPTE</name>
<evidence type="ECO:0000313" key="6">
    <source>
        <dbReference type="Proteomes" id="UP000014760"/>
    </source>
</evidence>
<organism evidence="4">
    <name type="scientific">Capitella teleta</name>
    <name type="common">Polychaete worm</name>
    <dbReference type="NCBI Taxonomy" id="283909"/>
    <lineage>
        <taxon>Eukaryota</taxon>
        <taxon>Metazoa</taxon>
        <taxon>Spiralia</taxon>
        <taxon>Lophotrochozoa</taxon>
        <taxon>Annelida</taxon>
        <taxon>Polychaeta</taxon>
        <taxon>Sedentaria</taxon>
        <taxon>Scolecida</taxon>
        <taxon>Capitellidae</taxon>
        <taxon>Capitella</taxon>
    </lineage>
</organism>
<dbReference type="EnsemblMetazoa" id="CapteT224754">
    <property type="protein sequence ID" value="CapteP224754"/>
    <property type="gene ID" value="CapteG224754"/>
</dbReference>
<dbReference type="EMBL" id="KB310182">
    <property type="protein sequence ID" value="ELT92282.1"/>
    <property type="molecule type" value="Genomic_DNA"/>
</dbReference>
<dbReference type="GO" id="GO:0045046">
    <property type="term" value="P:protein import into peroxisome membrane"/>
    <property type="evidence" value="ECO:0007669"/>
    <property type="project" value="TreeGrafter"/>
</dbReference>
<dbReference type="OMA" id="YEPMKEM"/>
<accession>R7TFK6</accession>
<dbReference type="InterPro" id="IPR038322">
    <property type="entry name" value="Pex19_C_sf"/>
</dbReference>
<feature type="region of interest" description="Disordered" evidence="3">
    <location>
        <begin position="286"/>
        <end position="319"/>
    </location>
</feature>
<dbReference type="InterPro" id="IPR006708">
    <property type="entry name" value="Pex19"/>
</dbReference>
<dbReference type="PANTHER" id="PTHR12774">
    <property type="entry name" value="PEROXISOMAL BIOGENESIS FACTOR 19"/>
    <property type="match status" value="1"/>
</dbReference>
<evidence type="ECO:0000256" key="3">
    <source>
        <dbReference type="SAM" id="MobiDB-lite"/>
    </source>
</evidence>
<protein>
    <recommendedName>
        <fullName evidence="2">Peroxin-19</fullName>
    </recommendedName>
</protein>
<evidence type="ECO:0000256" key="2">
    <source>
        <dbReference type="ARBA" id="ARBA00029688"/>
    </source>
</evidence>
<comment type="similarity">
    <text evidence="1">Belongs to the peroxin-19 family.</text>
</comment>
<feature type="compositionally biased region" description="Acidic residues" evidence="3">
    <location>
        <begin position="26"/>
        <end position="40"/>
    </location>
</feature>
<feature type="compositionally biased region" description="Low complexity" evidence="3">
    <location>
        <begin position="294"/>
        <end position="308"/>
    </location>
</feature>
<dbReference type="Pfam" id="PF04614">
    <property type="entry name" value="Pex19"/>
    <property type="match status" value="1"/>
</dbReference>
<proteinExistence type="inferred from homology"/>
<dbReference type="PANTHER" id="PTHR12774:SF2">
    <property type="entry name" value="PEROXISOMAL BIOGENESIS FACTOR 19"/>
    <property type="match status" value="1"/>
</dbReference>